<dbReference type="EMBL" id="GBRH01272887">
    <property type="protein sequence ID" value="JAD25008.1"/>
    <property type="molecule type" value="Transcribed_RNA"/>
</dbReference>
<accession>A0A0A8YGQ8</accession>
<reference evidence="2" key="2">
    <citation type="journal article" date="2015" name="Data Brief">
        <title>Shoot transcriptome of the giant reed, Arundo donax.</title>
        <authorList>
            <person name="Barrero R.A."/>
            <person name="Guerrero F.D."/>
            <person name="Moolhuijzen P."/>
            <person name="Goolsby J.A."/>
            <person name="Tidwell J."/>
            <person name="Bellgard S.E."/>
            <person name="Bellgard M.I."/>
        </authorList>
    </citation>
    <scope>NUCLEOTIDE SEQUENCE</scope>
    <source>
        <tissue evidence="2">Shoot tissue taken approximately 20 cm above the soil surface</tissue>
    </source>
</reference>
<sequence>MEDRLKSVPPMNMLKPPTPDECGS</sequence>
<evidence type="ECO:0000256" key="1">
    <source>
        <dbReference type="SAM" id="MobiDB-lite"/>
    </source>
</evidence>
<reference evidence="2" key="1">
    <citation type="submission" date="2014-09" db="EMBL/GenBank/DDBJ databases">
        <authorList>
            <person name="Magalhaes I.L.F."/>
            <person name="Oliveira U."/>
            <person name="Santos F.R."/>
            <person name="Vidigal T.H.D.A."/>
            <person name="Brescovit A.D."/>
            <person name="Santos A.J."/>
        </authorList>
    </citation>
    <scope>NUCLEOTIDE SEQUENCE</scope>
    <source>
        <tissue evidence="2">Shoot tissue taken approximately 20 cm above the soil surface</tissue>
    </source>
</reference>
<feature type="region of interest" description="Disordered" evidence="1">
    <location>
        <begin position="1"/>
        <end position="24"/>
    </location>
</feature>
<proteinExistence type="predicted"/>
<protein>
    <submittedName>
        <fullName evidence="2">Uncharacterized protein</fullName>
    </submittedName>
</protein>
<organism evidence="2">
    <name type="scientific">Arundo donax</name>
    <name type="common">Giant reed</name>
    <name type="synonym">Donax arundinaceus</name>
    <dbReference type="NCBI Taxonomy" id="35708"/>
    <lineage>
        <taxon>Eukaryota</taxon>
        <taxon>Viridiplantae</taxon>
        <taxon>Streptophyta</taxon>
        <taxon>Embryophyta</taxon>
        <taxon>Tracheophyta</taxon>
        <taxon>Spermatophyta</taxon>
        <taxon>Magnoliopsida</taxon>
        <taxon>Liliopsida</taxon>
        <taxon>Poales</taxon>
        <taxon>Poaceae</taxon>
        <taxon>PACMAD clade</taxon>
        <taxon>Arundinoideae</taxon>
        <taxon>Arundineae</taxon>
        <taxon>Arundo</taxon>
    </lineage>
</organism>
<evidence type="ECO:0000313" key="2">
    <source>
        <dbReference type="EMBL" id="JAD25008.1"/>
    </source>
</evidence>
<name>A0A0A8YGQ8_ARUDO</name>
<dbReference type="AlphaFoldDB" id="A0A0A8YGQ8"/>